<feature type="compositionally biased region" description="Basic and acidic residues" evidence="1">
    <location>
        <begin position="788"/>
        <end position="797"/>
    </location>
</feature>
<gene>
    <name evidence="2" type="ORF">VFPBJ_11205</name>
</gene>
<dbReference type="EMBL" id="LSBH01000015">
    <property type="protein sequence ID" value="OAQ65575.1"/>
    <property type="molecule type" value="Genomic_DNA"/>
</dbReference>
<dbReference type="PANTHER" id="PTHR32387">
    <property type="entry name" value="WU:FJ29H11"/>
    <property type="match status" value="1"/>
</dbReference>
<evidence type="ECO:0000256" key="1">
    <source>
        <dbReference type="SAM" id="MobiDB-lite"/>
    </source>
</evidence>
<organism evidence="2 3">
    <name type="scientific">Purpureocillium lilacinum</name>
    <name type="common">Paecilomyces lilacinus</name>
    <dbReference type="NCBI Taxonomy" id="33203"/>
    <lineage>
        <taxon>Eukaryota</taxon>
        <taxon>Fungi</taxon>
        <taxon>Dikarya</taxon>
        <taxon>Ascomycota</taxon>
        <taxon>Pezizomycotina</taxon>
        <taxon>Sordariomycetes</taxon>
        <taxon>Hypocreomycetidae</taxon>
        <taxon>Hypocreales</taxon>
        <taxon>Ophiocordycipitaceae</taxon>
        <taxon>Purpureocillium</taxon>
    </lineage>
</organism>
<dbReference type="Gene3D" id="3.30.565.10">
    <property type="entry name" value="Histidine kinase-like ATPase, C-terminal domain"/>
    <property type="match status" value="1"/>
</dbReference>
<dbReference type="PANTHER" id="PTHR32387:SF0">
    <property type="entry name" value="PROTEIN NO VEIN"/>
    <property type="match status" value="1"/>
</dbReference>
<evidence type="ECO:0000313" key="2">
    <source>
        <dbReference type="EMBL" id="OAQ65575.1"/>
    </source>
</evidence>
<dbReference type="SUPFAM" id="SSF55874">
    <property type="entry name" value="ATPase domain of HSP90 chaperone/DNA topoisomerase II/histidine kinase"/>
    <property type="match status" value="1"/>
</dbReference>
<name>A0A179FIV6_PURLI</name>
<dbReference type="InterPro" id="IPR036890">
    <property type="entry name" value="HATPase_C_sf"/>
</dbReference>
<dbReference type="InterPro" id="IPR052957">
    <property type="entry name" value="Auxin_embryo_med"/>
</dbReference>
<feature type="compositionally biased region" description="Low complexity" evidence="1">
    <location>
        <begin position="798"/>
        <end position="814"/>
    </location>
</feature>
<dbReference type="Proteomes" id="UP000078240">
    <property type="component" value="Unassembled WGS sequence"/>
</dbReference>
<evidence type="ECO:0000313" key="3">
    <source>
        <dbReference type="Proteomes" id="UP000078240"/>
    </source>
</evidence>
<accession>A0A179FIV6</accession>
<reference evidence="2 3" key="1">
    <citation type="submission" date="2016-01" db="EMBL/GenBank/DDBJ databases">
        <title>Biosynthesis of antibiotic leucinostatins and their inhibition on Phytophthora in bio-control Purpureocillium lilacinum.</title>
        <authorList>
            <person name="Wang G."/>
            <person name="Liu Z."/>
            <person name="Lin R."/>
            <person name="Li E."/>
            <person name="Mao Z."/>
            <person name="Ling J."/>
            <person name="Yin W."/>
            <person name="Xie B."/>
        </authorList>
    </citation>
    <scope>NUCLEOTIDE SEQUENCE [LARGE SCALE GENOMIC DNA]</scope>
    <source>
        <strain evidence="2">PLBJ-1</strain>
    </source>
</reference>
<dbReference type="AlphaFoldDB" id="A0A179FIV6"/>
<feature type="region of interest" description="Disordered" evidence="1">
    <location>
        <begin position="773"/>
        <end position="850"/>
    </location>
</feature>
<sequence length="886" mass="99965">MARNSPTSGQMAAKSLVQSIALEHGYIREAVYARMDSDMRREVRAAMGAKDKLIGSSAMLLARELYSRDVRFIFELLQNADDNVYSNATSAPYAAFYLFHKKVIVECNEDGFTEAHLRAICSIGNSSKVGNHGYTGEKGIGFKSVFKFLIQTDFVTMANREDIVSSSSRNLALLDNIADAFIKAIHQMYNHETLRYQWMRYLRNMKTYPWETFWKRLVEKIENRLGTAEILEPRRRGSPRIVSDLNPLVPIHCDLDGHPLFEDLPGRAEKYISTEYRDDDLHILRDYGIAYMAQDAFLERVKHDLSRTNSRMKNPATSQAWHTRAAKSFDLSFRNQWTARIQETKALAILPLTDGRWASSSGCEVFFPVIGDGIHIPVDLELNILALSACGNAERAKLFKNLGAVQANVPDVRQRILLKYGVQKPLPYRPGSVSLEMSYSHLAFLYHTHEEKDVSQLRYLVLFDTEGRARRPSVADCYFANDDPYSLWQLSQEGQDEWFKSNISFVHGKGACESEALIFVQESHGDYLWVKPSECLWSTATDIRNRITLNNYYDDVLEDFFVTALGVSRVTIDMIYDELYTADRANVTLEHVKSSLGILCTLLETEKLKPTQTPAKLLERPILPVRIATHLRSPRARSSDQVQTFYALLLKAETWETNGISATLILPQDGLHTTVELEQGEVYIDDKGDILNIYVPRDEESQDVCFGSALPEKLVEWMATDPSTLQIEGSMAESMVKVVTGVLGTRSPSAMQRILDMQGIVDIDVAIETPDVALEQTDQSRTGTAVDEPNRPQHQEESITFSIRSRSNSTSSSTLANEFAMSTPAPSSRTGSRAPHDTGVPNGHEGGFSHDTYIEIQSHHHRHRQIPYRPISTITTASNDCYRALL</sequence>
<protein>
    <submittedName>
        <fullName evidence="2">Uncharacterized protein</fullName>
    </submittedName>
</protein>
<proteinExistence type="predicted"/>
<dbReference type="NCBIfam" id="NF047352">
    <property type="entry name" value="P_loop_sacsin"/>
    <property type="match status" value="1"/>
</dbReference>
<comment type="caution">
    <text evidence="2">The sequence shown here is derived from an EMBL/GenBank/DDBJ whole genome shotgun (WGS) entry which is preliminary data.</text>
</comment>